<accession>A0AAU9J4Y9</accession>
<reference evidence="2" key="1">
    <citation type="submission" date="2021-09" db="EMBL/GenBank/DDBJ databases">
        <authorList>
            <consortium name="AG Swart"/>
            <person name="Singh M."/>
            <person name="Singh A."/>
            <person name="Seah K."/>
            <person name="Emmerich C."/>
        </authorList>
    </citation>
    <scope>NUCLEOTIDE SEQUENCE</scope>
    <source>
        <strain evidence="2">ATCC30299</strain>
    </source>
</reference>
<dbReference type="EMBL" id="CAJZBQ010000028">
    <property type="protein sequence ID" value="CAG9321321.1"/>
    <property type="molecule type" value="Genomic_DNA"/>
</dbReference>
<sequence>MIVTLLAWIAQRFESSYKPTKNASAASWRAKTAELWNLKSLLYSWASSLTSLWNGSFLIRSSVLFWYFRISLNATVPGLNRWGFLTPAIEDADSFLAALEANCFLGVFPDNGVFLAVCLAFAYEWFNILVIYAMESNQ</sequence>
<evidence type="ECO:0000313" key="2">
    <source>
        <dbReference type="EMBL" id="CAG9321321.1"/>
    </source>
</evidence>
<gene>
    <name evidence="2" type="ORF">BSTOLATCC_MIC28606</name>
</gene>
<comment type="caution">
    <text evidence="2">The sequence shown here is derived from an EMBL/GenBank/DDBJ whole genome shotgun (WGS) entry which is preliminary data.</text>
</comment>
<protein>
    <submittedName>
        <fullName evidence="2">Uncharacterized protein</fullName>
    </submittedName>
</protein>
<keyword evidence="1" id="KW-0812">Transmembrane</keyword>
<dbReference type="Proteomes" id="UP001162131">
    <property type="component" value="Unassembled WGS sequence"/>
</dbReference>
<evidence type="ECO:0000256" key="1">
    <source>
        <dbReference type="SAM" id="Phobius"/>
    </source>
</evidence>
<organism evidence="2 3">
    <name type="scientific">Blepharisma stoltei</name>
    <dbReference type="NCBI Taxonomy" id="1481888"/>
    <lineage>
        <taxon>Eukaryota</taxon>
        <taxon>Sar</taxon>
        <taxon>Alveolata</taxon>
        <taxon>Ciliophora</taxon>
        <taxon>Postciliodesmatophora</taxon>
        <taxon>Heterotrichea</taxon>
        <taxon>Heterotrichida</taxon>
        <taxon>Blepharismidae</taxon>
        <taxon>Blepharisma</taxon>
    </lineage>
</organism>
<keyword evidence="1" id="KW-0472">Membrane</keyword>
<keyword evidence="3" id="KW-1185">Reference proteome</keyword>
<evidence type="ECO:0000313" key="3">
    <source>
        <dbReference type="Proteomes" id="UP001162131"/>
    </source>
</evidence>
<name>A0AAU9J4Y9_9CILI</name>
<proteinExistence type="predicted"/>
<dbReference type="AlphaFoldDB" id="A0AAU9J4Y9"/>
<keyword evidence="1" id="KW-1133">Transmembrane helix</keyword>
<feature type="transmembrane region" description="Helical" evidence="1">
    <location>
        <begin position="113"/>
        <end position="134"/>
    </location>
</feature>